<evidence type="ECO:0000313" key="1">
    <source>
        <dbReference type="EMBL" id="VDL94665.1"/>
    </source>
</evidence>
<dbReference type="OrthoDB" id="5970161at2759"/>
<organism evidence="3">
    <name type="scientific">Schistocephalus solidus</name>
    <name type="common">Tapeworm</name>
    <dbReference type="NCBI Taxonomy" id="70667"/>
    <lineage>
        <taxon>Eukaryota</taxon>
        <taxon>Metazoa</taxon>
        <taxon>Spiralia</taxon>
        <taxon>Lophotrochozoa</taxon>
        <taxon>Platyhelminthes</taxon>
        <taxon>Cestoda</taxon>
        <taxon>Eucestoda</taxon>
        <taxon>Diphyllobothriidea</taxon>
        <taxon>Diphyllobothriidae</taxon>
        <taxon>Schistocephalus</taxon>
    </lineage>
</organism>
<dbReference type="EMBL" id="UYSU01034571">
    <property type="protein sequence ID" value="VDL94665.1"/>
    <property type="molecule type" value="Genomic_DNA"/>
</dbReference>
<dbReference type="AlphaFoldDB" id="A0A183SVN2"/>
<accession>A0A183SVN2</accession>
<reference evidence="3" key="1">
    <citation type="submission" date="2016-06" db="UniProtKB">
        <authorList>
            <consortium name="WormBaseParasite"/>
        </authorList>
    </citation>
    <scope>IDENTIFICATION</scope>
</reference>
<dbReference type="Proteomes" id="UP000275846">
    <property type="component" value="Unassembled WGS sequence"/>
</dbReference>
<dbReference type="WBParaSite" id="SSLN_0000861001-mRNA-1">
    <property type="protein sequence ID" value="SSLN_0000861001-mRNA-1"/>
    <property type="gene ID" value="SSLN_0000861001"/>
</dbReference>
<evidence type="ECO:0000313" key="2">
    <source>
        <dbReference type="Proteomes" id="UP000275846"/>
    </source>
</evidence>
<keyword evidence="2" id="KW-1185">Reference proteome</keyword>
<sequence>MYQGVSHVHVLPPIPTAGLTAADVDSVLADVHSKMEALMAACARKNDTLAQRRRLAREFADLRCVTHGPGLMTKSERPEAGKDNRFGAAGTVPWLDSTESECHRGRVKKQLWQPDSRKPPVGLQTEPLLGNEEVVIRLTIGVAYCLRHQHVLLISPRENYVFQKLSTPRSGVHPRCILWRWKAEDGVGQQKAMFRAGSQMGAVIVTAAETMGTQHTLPDSVVCPDTGFEAAKETSLSGLRLAGPGGVQVPVGFVLRLIRAGHWESAGADYDKNL</sequence>
<protein>
    <submittedName>
        <fullName evidence="3">CACTA en-spm transposon protein</fullName>
    </submittedName>
</protein>
<reference evidence="1 2" key="2">
    <citation type="submission" date="2018-11" db="EMBL/GenBank/DDBJ databases">
        <authorList>
            <consortium name="Pathogen Informatics"/>
        </authorList>
    </citation>
    <scope>NUCLEOTIDE SEQUENCE [LARGE SCALE GENOMIC DNA]</scope>
    <source>
        <strain evidence="1 2">NST_G2</strain>
    </source>
</reference>
<evidence type="ECO:0000313" key="3">
    <source>
        <dbReference type="WBParaSite" id="SSLN_0000861001-mRNA-1"/>
    </source>
</evidence>
<proteinExistence type="predicted"/>
<name>A0A183SVN2_SCHSO</name>
<gene>
    <name evidence="1" type="ORF">SSLN_LOCUS8280</name>
</gene>